<dbReference type="PANTHER" id="PTHR46066">
    <property type="entry name" value="CHITINASE DOMAIN-CONTAINING PROTEIN 1 FAMILY MEMBER"/>
    <property type="match status" value="1"/>
</dbReference>
<evidence type="ECO:0000313" key="3">
    <source>
        <dbReference type="EMBL" id="ATW25138.1"/>
    </source>
</evidence>
<name>A0A3G1KRQ6_FORW1</name>
<accession>A0A3G1KRQ6</accession>
<dbReference type="SUPFAM" id="SSF51445">
    <property type="entry name" value="(Trans)glycosidases"/>
    <property type="match status" value="1"/>
</dbReference>
<evidence type="ECO:0000256" key="1">
    <source>
        <dbReference type="SAM" id="SignalP"/>
    </source>
</evidence>
<feature type="signal peptide" evidence="1">
    <location>
        <begin position="1"/>
        <end position="26"/>
    </location>
</feature>
<keyword evidence="4" id="KW-1185">Reference proteome</keyword>
<feature type="chain" id="PRO_5018187247" description="GH18 domain-containing protein" evidence="1">
    <location>
        <begin position="27"/>
        <end position="355"/>
    </location>
</feature>
<dbReference type="Proteomes" id="UP000323521">
    <property type="component" value="Chromosome"/>
</dbReference>
<dbReference type="GO" id="GO:0005975">
    <property type="term" value="P:carbohydrate metabolic process"/>
    <property type="evidence" value="ECO:0007669"/>
    <property type="project" value="InterPro"/>
</dbReference>
<dbReference type="PROSITE" id="PS51910">
    <property type="entry name" value="GH18_2"/>
    <property type="match status" value="1"/>
</dbReference>
<protein>
    <recommendedName>
        <fullName evidence="2">GH18 domain-containing protein</fullName>
    </recommendedName>
</protein>
<dbReference type="Gene3D" id="3.10.50.10">
    <property type="match status" value="1"/>
</dbReference>
<feature type="domain" description="GH18" evidence="2">
    <location>
        <begin position="41"/>
        <end position="355"/>
    </location>
</feature>
<dbReference type="InterPro" id="IPR017853">
    <property type="entry name" value="GH"/>
</dbReference>
<organism evidence="3 4">
    <name type="scientific">Formimonas warabiya</name>
    <dbReference type="NCBI Taxonomy" id="1761012"/>
    <lineage>
        <taxon>Bacteria</taxon>
        <taxon>Bacillati</taxon>
        <taxon>Bacillota</taxon>
        <taxon>Clostridia</taxon>
        <taxon>Eubacteriales</taxon>
        <taxon>Peptococcaceae</taxon>
        <taxon>Candidatus Formimonas</taxon>
    </lineage>
</organism>
<dbReference type="AlphaFoldDB" id="A0A3G1KRQ6"/>
<dbReference type="InterPro" id="IPR029070">
    <property type="entry name" value="Chitinase_insertion_sf"/>
</dbReference>
<dbReference type="SMART" id="SM00636">
    <property type="entry name" value="Glyco_18"/>
    <property type="match status" value="1"/>
</dbReference>
<dbReference type="InterPro" id="IPR011583">
    <property type="entry name" value="Chitinase_II/V-like_cat"/>
</dbReference>
<dbReference type="KEGG" id="fwa:DCMF_10485"/>
<dbReference type="EMBL" id="CP017634">
    <property type="protein sequence ID" value="ATW25138.1"/>
    <property type="molecule type" value="Genomic_DNA"/>
</dbReference>
<proteinExistence type="predicted"/>
<dbReference type="Gene3D" id="3.20.20.80">
    <property type="entry name" value="Glycosidases"/>
    <property type="match status" value="1"/>
</dbReference>
<reference evidence="3 4" key="1">
    <citation type="submission" date="2016-10" db="EMBL/GenBank/DDBJ databases">
        <title>Complete Genome Sequence of Peptococcaceae strain DCMF.</title>
        <authorList>
            <person name="Edwards R.J."/>
            <person name="Holland S.I."/>
            <person name="Deshpande N.P."/>
            <person name="Wong Y.K."/>
            <person name="Ertan H."/>
            <person name="Manefield M."/>
            <person name="Russell T.L."/>
            <person name="Lee M.J."/>
        </authorList>
    </citation>
    <scope>NUCLEOTIDE SEQUENCE [LARGE SCALE GENOMIC DNA]</scope>
    <source>
        <strain evidence="3 4">DCMF</strain>
    </source>
</reference>
<keyword evidence="1" id="KW-0732">Signal</keyword>
<dbReference type="Pfam" id="PF00704">
    <property type="entry name" value="Glyco_hydro_18"/>
    <property type="match status" value="1"/>
</dbReference>
<dbReference type="GO" id="GO:0008061">
    <property type="term" value="F:chitin binding"/>
    <property type="evidence" value="ECO:0007669"/>
    <property type="project" value="InterPro"/>
</dbReference>
<dbReference type="OrthoDB" id="9769314at2"/>
<sequence length="355" mass="39730">MFSKSKSGLLASVLLVCCILSFVASACSPSKKMQPTAKPKLEVLGFYEKGWNDLTYGYPSLEKYYKDINILVPYWYTVQKDGSLGISKIGFEQKVADFVNKHPQVKLIPLVNNEKDSLAMLSDQDIRTTAINNIVKKVTENNYAGVNIDFELLPKEYKGHLNSFIAELAKKLKAQNKLLLISVFPKVNVSEDVSGAYDYKTLGRQADLITIMTYDNHSDSSGPGSVAPYGWVEENIKFAAKSIPKNKIAVCIGAYGYDWPVPTSAGDIEYIGLKEALDRAQEKGAKIQWDDDSQSPFFTYTADNGTEHKVWFENGYSAAKKIALAKELGIHGIAIWRMGFEDAEYWNQVRKELQK</sequence>
<dbReference type="PANTHER" id="PTHR46066:SF2">
    <property type="entry name" value="CHITINASE DOMAIN-CONTAINING PROTEIN 1"/>
    <property type="match status" value="1"/>
</dbReference>
<dbReference type="PROSITE" id="PS51257">
    <property type="entry name" value="PROKAR_LIPOPROTEIN"/>
    <property type="match status" value="1"/>
</dbReference>
<dbReference type="InterPro" id="IPR001223">
    <property type="entry name" value="Glyco_hydro18_cat"/>
</dbReference>
<dbReference type="RefSeq" id="WP_148134390.1">
    <property type="nucleotide sequence ID" value="NZ_CP017634.1"/>
</dbReference>
<gene>
    <name evidence="3" type="ORF">DCMF_10485</name>
</gene>
<evidence type="ECO:0000313" key="4">
    <source>
        <dbReference type="Proteomes" id="UP000323521"/>
    </source>
</evidence>
<evidence type="ECO:0000259" key="2">
    <source>
        <dbReference type="PROSITE" id="PS51910"/>
    </source>
</evidence>